<dbReference type="GO" id="GO:0019957">
    <property type="term" value="F:C-C chemokine binding"/>
    <property type="evidence" value="ECO:0007669"/>
    <property type="project" value="InterPro"/>
</dbReference>
<keyword evidence="2 6" id="KW-0964">Secreted</keyword>
<keyword evidence="4 6" id="KW-1015">Disulfide bond</keyword>
<reference evidence="7" key="1">
    <citation type="journal article" date="2017" name="Ticks Tick Borne Dis.">
        <title>An insight into the sialome of Hyalomma excavatum.</title>
        <authorList>
            <person name="Ribeiro J.M."/>
            <person name="Slovak M."/>
            <person name="Francischetti I.M."/>
        </authorList>
    </citation>
    <scope>NUCLEOTIDE SEQUENCE</scope>
    <source>
        <strain evidence="7">Samish</strain>
        <tissue evidence="7">Salivary glands</tissue>
    </source>
</reference>
<evidence type="ECO:0000256" key="6">
    <source>
        <dbReference type="RuleBase" id="RU369006"/>
    </source>
</evidence>
<evidence type="ECO:0000256" key="1">
    <source>
        <dbReference type="ARBA" id="ARBA00004613"/>
    </source>
</evidence>
<dbReference type="InterPro" id="IPR045797">
    <property type="entry name" value="EVA_Class_A"/>
</dbReference>
<keyword evidence="3 6" id="KW-0732">Signal</keyword>
<dbReference type="Gene3D" id="2.30.130.100">
    <property type="match status" value="1"/>
</dbReference>
<name>A0A131XE16_9ACAR</name>
<accession>A0A131XE16</accession>
<protein>
    <recommendedName>
        <fullName evidence="6">Evasin</fullName>
    </recommendedName>
</protein>
<organism evidence="7">
    <name type="scientific">Hyalomma excavatum</name>
    <dbReference type="NCBI Taxonomy" id="257692"/>
    <lineage>
        <taxon>Eukaryota</taxon>
        <taxon>Metazoa</taxon>
        <taxon>Ecdysozoa</taxon>
        <taxon>Arthropoda</taxon>
        <taxon>Chelicerata</taxon>
        <taxon>Arachnida</taxon>
        <taxon>Acari</taxon>
        <taxon>Parasitiformes</taxon>
        <taxon>Ixodida</taxon>
        <taxon>Ixodoidea</taxon>
        <taxon>Ixodidae</taxon>
        <taxon>Hyalomminae</taxon>
        <taxon>Hyalomma</taxon>
    </lineage>
</organism>
<sequence length="107" mass="11070">FAAYVITIASNLESVRATGQVIPCPPVQLSTETGPIRVGCTLKCERNGGGMIAPGAECISVQHDALQHMKPGVDYTCLLGLCDARHQCNPSGLSITCSKPSVGGGRS</sequence>
<keyword evidence="5 6" id="KW-0325">Glycoprotein</keyword>
<feature type="non-terminal residue" evidence="7">
    <location>
        <position position="1"/>
    </location>
</feature>
<evidence type="ECO:0000313" key="7">
    <source>
        <dbReference type="EMBL" id="JAP65814.1"/>
    </source>
</evidence>
<dbReference type="Pfam" id="PF19429">
    <property type="entry name" value="EVA_Class_A"/>
    <property type="match status" value="1"/>
</dbReference>
<comment type="function">
    <text evidence="6">Salivary chemokine-binding protein which binds to host chemokines.</text>
</comment>
<dbReference type="EMBL" id="GEFH01002767">
    <property type="protein sequence ID" value="JAP65814.1"/>
    <property type="molecule type" value="mRNA"/>
</dbReference>
<evidence type="ECO:0000256" key="3">
    <source>
        <dbReference type="ARBA" id="ARBA00022729"/>
    </source>
</evidence>
<dbReference type="AlphaFoldDB" id="A0A131XE16"/>
<dbReference type="GO" id="GO:0005576">
    <property type="term" value="C:extracellular region"/>
    <property type="evidence" value="ECO:0007669"/>
    <property type="project" value="UniProtKB-SubCell"/>
</dbReference>
<comment type="subcellular location">
    <subcellularLocation>
        <location evidence="1 6">Secreted</location>
    </subcellularLocation>
</comment>
<proteinExistence type="evidence at transcript level"/>
<evidence type="ECO:0000256" key="2">
    <source>
        <dbReference type="ARBA" id="ARBA00022525"/>
    </source>
</evidence>
<evidence type="ECO:0000256" key="5">
    <source>
        <dbReference type="ARBA" id="ARBA00023180"/>
    </source>
</evidence>
<evidence type="ECO:0000256" key="4">
    <source>
        <dbReference type="ARBA" id="ARBA00023157"/>
    </source>
</evidence>